<protein>
    <submittedName>
        <fullName evidence="2">Uncharacterized protein</fullName>
    </submittedName>
</protein>
<accession>A0A1G2D9B5</accession>
<keyword evidence="1" id="KW-0472">Membrane</keyword>
<evidence type="ECO:0000313" key="3">
    <source>
        <dbReference type="Proteomes" id="UP000178099"/>
    </source>
</evidence>
<keyword evidence="1" id="KW-1133">Transmembrane helix</keyword>
<proteinExistence type="predicted"/>
<gene>
    <name evidence="2" type="ORF">A3D67_03105</name>
</gene>
<feature type="transmembrane region" description="Helical" evidence="1">
    <location>
        <begin position="105"/>
        <end position="127"/>
    </location>
</feature>
<dbReference type="AlphaFoldDB" id="A0A1G2D9B5"/>
<feature type="transmembrane region" description="Helical" evidence="1">
    <location>
        <begin position="21"/>
        <end position="39"/>
    </location>
</feature>
<feature type="transmembrane region" description="Helical" evidence="1">
    <location>
        <begin position="74"/>
        <end position="93"/>
    </location>
</feature>
<organism evidence="2 3">
    <name type="scientific">Candidatus Lloydbacteria bacterium RIFCSPHIGHO2_02_FULL_51_22</name>
    <dbReference type="NCBI Taxonomy" id="1798663"/>
    <lineage>
        <taxon>Bacteria</taxon>
        <taxon>Candidatus Lloydiibacteriota</taxon>
    </lineage>
</organism>
<name>A0A1G2D9B5_9BACT</name>
<sequence>MAASFDLPFESRSMNDNYSGLFSLFGMTVLITDISTLYFHMSKVWGLSAVFSVLEATALFLTESAFPNDPILHSFRIIFLGVALYFSFLLFLGSNMAYSRLHDPLFVRALLTLPFFIGPILGVFLLLHIRRVREDAFNAYFAEYPERAWWDL</sequence>
<evidence type="ECO:0000313" key="2">
    <source>
        <dbReference type="EMBL" id="OGZ10209.1"/>
    </source>
</evidence>
<evidence type="ECO:0000256" key="1">
    <source>
        <dbReference type="SAM" id="Phobius"/>
    </source>
</evidence>
<keyword evidence="1" id="KW-0812">Transmembrane</keyword>
<dbReference type="EMBL" id="MHLN01000042">
    <property type="protein sequence ID" value="OGZ10209.1"/>
    <property type="molecule type" value="Genomic_DNA"/>
</dbReference>
<feature type="transmembrane region" description="Helical" evidence="1">
    <location>
        <begin position="45"/>
        <end position="62"/>
    </location>
</feature>
<comment type="caution">
    <text evidence="2">The sequence shown here is derived from an EMBL/GenBank/DDBJ whole genome shotgun (WGS) entry which is preliminary data.</text>
</comment>
<dbReference type="Proteomes" id="UP000178099">
    <property type="component" value="Unassembled WGS sequence"/>
</dbReference>
<reference evidence="2 3" key="1">
    <citation type="journal article" date="2016" name="Nat. Commun.">
        <title>Thousands of microbial genomes shed light on interconnected biogeochemical processes in an aquifer system.</title>
        <authorList>
            <person name="Anantharaman K."/>
            <person name="Brown C.T."/>
            <person name="Hug L.A."/>
            <person name="Sharon I."/>
            <person name="Castelle C.J."/>
            <person name="Probst A.J."/>
            <person name="Thomas B.C."/>
            <person name="Singh A."/>
            <person name="Wilkins M.J."/>
            <person name="Karaoz U."/>
            <person name="Brodie E.L."/>
            <person name="Williams K.H."/>
            <person name="Hubbard S.S."/>
            <person name="Banfield J.F."/>
        </authorList>
    </citation>
    <scope>NUCLEOTIDE SEQUENCE [LARGE SCALE GENOMIC DNA]</scope>
</reference>